<dbReference type="Proteomes" id="UP000515369">
    <property type="component" value="Chromosome"/>
</dbReference>
<gene>
    <name evidence="2" type="ORF">H3H32_19550</name>
</gene>
<dbReference type="AlphaFoldDB" id="A0A7G5GMX9"/>
<keyword evidence="3" id="KW-1185">Reference proteome</keyword>
<dbReference type="EMBL" id="CP059732">
    <property type="protein sequence ID" value="QMW00221.1"/>
    <property type="molecule type" value="Genomic_DNA"/>
</dbReference>
<name>A0A7G5GMX9_9BACT</name>
<keyword evidence="1" id="KW-0732">Signal</keyword>
<sequence length="321" mass="36032">MRRNLHFLLPVSLLALLGCNSQTTDQIIVTPLNPSAIGTSSRSMPDSIATYQPVFGTTGTPRQFPFGQLNPVNTTLSLKQVTLNGKTWITYQYDAQNRLIERTNYYTDGVHIYFQLTYTYDNNGLVQVASKLNKEAPFIEGSPQHNDLLPSRTIGYSPTDKGIAGLTKTTNTVFSEWSQQAGIAQSQLGFSPSGAYIWSGTIDDQGKRIDGTTYRRNDAGNILWARSIAPLDYWAVDYFTYDTHPNPFRTTGDSEMVTMGELLSFNTTNVNNVVTRKTINQPGAGDAWRYEYTYRADGYPAQMKSYRGTEFINTIEYTYNQ</sequence>
<feature type="chain" id="PRO_5028828310" description="YD repeat-containing protein" evidence="1">
    <location>
        <begin position="24"/>
        <end position="321"/>
    </location>
</feature>
<evidence type="ECO:0000313" key="3">
    <source>
        <dbReference type="Proteomes" id="UP000515369"/>
    </source>
</evidence>
<feature type="signal peptide" evidence="1">
    <location>
        <begin position="1"/>
        <end position="23"/>
    </location>
</feature>
<dbReference type="RefSeq" id="WP_182457321.1">
    <property type="nucleotide sequence ID" value="NZ_CP059732.1"/>
</dbReference>
<proteinExistence type="predicted"/>
<protein>
    <recommendedName>
        <fullName evidence="4">YD repeat-containing protein</fullName>
    </recommendedName>
</protein>
<organism evidence="2 3">
    <name type="scientific">Spirosoma foliorum</name>
    <dbReference type="NCBI Taxonomy" id="2710596"/>
    <lineage>
        <taxon>Bacteria</taxon>
        <taxon>Pseudomonadati</taxon>
        <taxon>Bacteroidota</taxon>
        <taxon>Cytophagia</taxon>
        <taxon>Cytophagales</taxon>
        <taxon>Cytophagaceae</taxon>
        <taxon>Spirosoma</taxon>
    </lineage>
</organism>
<evidence type="ECO:0000313" key="2">
    <source>
        <dbReference type="EMBL" id="QMW00221.1"/>
    </source>
</evidence>
<dbReference type="PROSITE" id="PS51257">
    <property type="entry name" value="PROKAR_LIPOPROTEIN"/>
    <property type="match status" value="1"/>
</dbReference>
<evidence type="ECO:0000256" key="1">
    <source>
        <dbReference type="SAM" id="SignalP"/>
    </source>
</evidence>
<dbReference type="KEGG" id="sfol:H3H32_19550"/>
<accession>A0A7G5GMX9</accession>
<evidence type="ECO:0008006" key="4">
    <source>
        <dbReference type="Google" id="ProtNLM"/>
    </source>
</evidence>
<reference evidence="2 3" key="1">
    <citation type="submission" date="2020-07" db="EMBL/GenBank/DDBJ databases">
        <title>Spirosoma foliorum sp. nov., isolated from the leaves on the Nejang mountain Korea, Republic of.</title>
        <authorList>
            <person name="Ho H."/>
            <person name="Lee Y.-J."/>
            <person name="Nurcahyanto D.-A."/>
            <person name="Kim S.-G."/>
        </authorList>
    </citation>
    <scope>NUCLEOTIDE SEQUENCE [LARGE SCALE GENOMIC DNA]</scope>
    <source>
        <strain evidence="2 3">PL0136</strain>
    </source>
</reference>